<dbReference type="Pfam" id="PF07714">
    <property type="entry name" value="PK_Tyr_Ser-Thr"/>
    <property type="match status" value="1"/>
</dbReference>
<sequence length="128" mass="14588">NERDFHIDSQFSTDNELTKTVELNEEQMIEIPDAELEKIGEGGQAVVYSCRLDVFGMNQKVAVKVYGIRCSSAELSMLRRLQHQNIVKFIGQGRLREVPALVLEFCDSSLRAHLSNHPFDKNRFISCS</sequence>
<reference evidence="2" key="1">
    <citation type="submission" date="2023-10" db="EMBL/GenBank/DDBJ databases">
        <title>Genome assembly of Pristionchus species.</title>
        <authorList>
            <person name="Yoshida K."/>
            <person name="Sommer R.J."/>
        </authorList>
    </citation>
    <scope>NUCLEOTIDE SEQUENCE</scope>
    <source>
        <strain evidence="2">RS5133</strain>
    </source>
</reference>
<dbReference type="Proteomes" id="UP001432322">
    <property type="component" value="Unassembled WGS sequence"/>
</dbReference>
<dbReference type="GO" id="GO:0005524">
    <property type="term" value="F:ATP binding"/>
    <property type="evidence" value="ECO:0007669"/>
    <property type="project" value="InterPro"/>
</dbReference>
<accession>A0AAV5W394</accession>
<evidence type="ECO:0000313" key="3">
    <source>
        <dbReference type="Proteomes" id="UP001432322"/>
    </source>
</evidence>
<feature type="domain" description="Protein kinase" evidence="1">
    <location>
        <begin position="33"/>
        <end position="128"/>
    </location>
</feature>
<gene>
    <name evidence="2" type="ORF">PFISCL1PPCAC_17908</name>
</gene>
<feature type="non-terminal residue" evidence="2">
    <location>
        <position position="1"/>
    </location>
</feature>
<feature type="non-terminal residue" evidence="2">
    <location>
        <position position="128"/>
    </location>
</feature>
<organism evidence="2 3">
    <name type="scientific">Pristionchus fissidentatus</name>
    <dbReference type="NCBI Taxonomy" id="1538716"/>
    <lineage>
        <taxon>Eukaryota</taxon>
        <taxon>Metazoa</taxon>
        <taxon>Ecdysozoa</taxon>
        <taxon>Nematoda</taxon>
        <taxon>Chromadorea</taxon>
        <taxon>Rhabditida</taxon>
        <taxon>Rhabditina</taxon>
        <taxon>Diplogasteromorpha</taxon>
        <taxon>Diplogasteroidea</taxon>
        <taxon>Neodiplogasteridae</taxon>
        <taxon>Pristionchus</taxon>
    </lineage>
</organism>
<dbReference type="InterPro" id="IPR011009">
    <property type="entry name" value="Kinase-like_dom_sf"/>
</dbReference>
<dbReference type="Gene3D" id="1.10.510.10">
    <property type="entry name" value="Transferase(Phosphotransferase) domain 1"/>
    <property type="match status" value="1"/>
</dbReference>
<keyword evidence="3" id="KW-1185">Reference proteome</keyword>
<dbReference type="InterPro" id="IPR000719">
    <property type="entry name" value="Prot_kinase_dom"/>
</dbReference>
<dbReference type="InterPro" id="IPR001245">
    <property type="entry name" value="Ser-Thr/Tyr_kinase_cat_dom"/>
</dbReference>
<dbReference type="PROSITE" id="PS50011">
    <property type="entry name" value="PROTEIN_KINASE_DOM"/>
    <property type="match status" value="1"/>
</dbReference>
<protein>
    <recommendedName>
        <fullName evidence="1">Protein kinase domain-containing protein</fullName>
    </recommendedName>
</protein>
<dbReference type="EMBL" id="BTSY01000005">
    <property type="protein sequence ID" value="GMT26611.1"/>
    <property type="molecule type" value="Genomic_DNA"/>
</dbReference>
<evidence type="ECO:0000259" key="1">
    <source>
        <dbReference type="PROSITE" id="PS50011"/>
    </source>
</evidence>
<dbReference type="GO" id="GO:0004672">
    <property type="term" value="F:protein kinase activity"/>
    <property type="evidence" value="ECO:0007669"/>
    <property type="project" value="InterPro"/>
</dbReference>
<comment type="caution">
    <text evidence="2">The sequence shown here is derived from an EMBL/GenBank/DDBJ whole genome shotgun (WGS) entry which is preliminary data.</text>
</comment>
<dbReference type="SUPFAM" id="SSF56112">
    <property type="entry name" value="Protein kinase-like (PK-like)"/>
    <property type="match status" value="1"/>
</dbReference>
<dbReference type="AlphaFoldDB" id="A0AAV5W394"/>
<proteinExistence type="predicted"/>
<evidence type="ECO:0000313" key="2">
    <source>
        <dbReference type="EMBL" id="GMT26611.1"/>
    </source>
</evidence>
<name>A0AAV5W394_9BILA</name>